<dbReference type="Proteomes" id="UP000777482">
    <property type="component" value="Unassembled WGS sequence"/>
</dbReference>
<feature type="compositionally biased region" description="Basic and acidic residues" evidence="2">
    <location>
        <begin position="439"/>
        <end position="448"/>
    </location>
</feature>
<feature type="coiled-coil region" evidence="1">
    <location>
        <begin position="794"/>
        <end position="828"/>
    </location>
</feature>
<dbReference type="GO" id="GO:0035091">
    <property type="term" value="F:phosphatidylinositol binding"/>
    <property type="evidence" value="ECO:0007669"/>
    <property type="project" value="InterPro"/>
</dbReference>
<feature type="compositionally biased region" description="Polar residues" evidence="2">
    <location>
        <begin position="412"/>
        <end position="424"/>
    </location>
</feature>
<proteinExistence type="predicted"/>
<feature type="compositionally biased region" description="Basic and acidic residues" evidence="2">
    <location>
        <begin position="391"/>
        <end position="410"/>
    </location>
</feature>
<comment type="caution">
    <text evidence="4">The sequence shown here is derived from an EMBL/GenBank/DDBJ whole genome shotgun (WGS) entry which is preliminary data.</text>
</comment>
<evidence type="ECO:0000256" key="2">
    <source>
        <dbReference type="SAM" id="MobiDB-lite"/>
    </source>
</evidence>
<feature type="compositionally biased region" description="Pro residues" evidence="2">
    <location>
        <begin position="607"/>
        <end position="616"/>
    </location>
</feature>
<dbReference type="GO" id="GO:0005829">
    <property type="term" value="C:cytosol"/>
    <property type="evidence" value="ECO:0007669"/>
    <property type="project" value="GOC"/>
</dbReference>
<dbReference type="PROSITE" id="PS50195">
    <property type="entry name" value="PX"/>
    <property type="match status" value="1"/>
</dbReference>
<reference evidence="4 5" key="1">
    <citation type="submission" date="2020-11" db="EMBL/GenBank/DDBJ databases">
        <title>Kefir isolates.</title>
        <authorList>
            <person name="Marcisauskas S."/>
            <person name="Kim Y."/>
            <person name="Blasche S."/>
        </authorList>
    </citation>
    <scope>NUCLEOTIDE SEQUENCE [LARGE SCALE GENOMIC DNA]</scope>
    <source>
        <strain evidence="4 5">KR</strain>
    </source>
</reference>
<dbReference type="OrthoDB" id="271164at2759"/>
<feature type="region of interest" description="Disordered" evidence="2">
    <location>
        <begin position="103"/>
        <end position="139"/>
    </location>
</feature>
<dbReference type="InterPro" id="IPR036871">
    <property type="entry name" value="PX_dom_sf"/>
</dbReference>
<dbReference type="Pfam" id="PF00787">
    <property type="entry name" value="PX"/>
    <property type="match status" value="1"/>
</dbReference>
<dbReference type="SMART" id="SM00312">
    <property type="entry name" value="PX"/>
    <property type="match status" value="1"/>
</dbReference>
<dbReference type="InterPro" id="IPR001683">
    <property type="entry name" value="PX_dom"/>
</dbReference>
<dbReference type="PANTHER" id="PTHR10555">
    <property type="entry name" value="SORTING NEXIN"/>
    <property type="match status" value="1"/>
</dbReference>
<dbReference type="GO" id="GO:0045053">
    <property type="term" value="P:protein retention in Golgi apparatus"/>
    <property type="evidence" value="ECO:0007669"/>
    <property type="project" value="TreeGrafter"/>
</dbReference>
<dbReference type="Pfam" id="PF09325">
    <property type="entry name" value="Vps5"/>
    <property type="match status" value="1"/>
</dbReference>
<feature type="region of interest" description="Disordered" evidence="2">
    <location>
        <begin position="154"/>
        <end position="629"/>
    </location>
</feature>
<dbReference type="Gene3D" id="3.30.1520.10">
    <property type="entry name" value="Phox-like domain"/>
    <property type="match status" value="1"/>
</dbReference>
<name>A0A9P6WAE0_RHOMI</name>
<dbReference type="InterPro" id="IPR027267">
    <property type="entry name" value="AH/BAR_dom_sf"/>
</dbReference>
<feature type="compositionally biased region" description="Polar residues" evidence="2">
    <location>
        <begin position="506"/>
        <end position="530"/>
    </location>
</feature>
<dbReference type="InterPro" id="IPR015404">
    <property type="entry name" value="Vps5_C"/>
</dbReference>
<dbReference type="PANTHER" id="PTHR10555:SF170">
    <property type="entry name" value="FI18122P1"/>
    <property type="match status" value="1"/>
</dbReference>
<evidence type="ECO:0000313" key="4">
    <source>
        <dbReference type="EMBL" id="KAG0667153.1"/>
    </source>
</evidence>
<feature type="compositionally biased region" description="Basic and acidic residues" evidence="2">
    <location>
        <begin position="159"/>
        <end position="170"/>
    </location>
</feature>
<evidence type="ECO:0000259" key="3">
    <source>
        <dbReference type="PROSITE" id="PS50195"/>
    </source>
</evidence>
<gene>
    <name evidence="4" type="primary">VPS5</name>
    <name evidence="4" type="ORF">C6P46_002565</name>
</gene>
<dbReference type="AlphaFoldDB" id="A0A9P6WAE0"/>
<evidence type="ECO:0000313" key="5">
    <source>
        <dbReference type="Proteomes" id="UP000777482"/>
    </source>
</evidence>
<sequence length="1031" mass="109157">MSFCARQDTSCTGSIRIERGADWSSSPAFAAPPPADSSHADAKVPKLAGFRDDDAAGFGDLLNPSSSVFGTASAYSSYGGPADDDDLASNPFADLASSSTAALPYQSAPSQSAYSSEQDPYPSALPQSPALASPPSSVLHSVQDEPAYIAPPVPIAEPEQSRHEVSHEPHTPVSPPFSHTRSYSREAAPPPETPTAPTAVSSAPVPPGDPDAFTYTPYNTSPPFASRFEAAPTSPIGASPFGSEPAPAARSKPDLSALLGDERPHVPSFKRTERSPRSEGKAGALGSKIAVLPASSVGRKPVAKPLASLLGLEVEDEPARSPKKGSTRAGPEAPAMRHVEEAKQAASSTSTTTGPSPQAEAPVAEAKPNTDPISTPLPPSRSETPDLSAGEAREPGAADADAKPPMERTVSDAPSSASVDTVGQSVPYEDLVSPLETGDTPKGEDGHSLEWPNNKTSSPELEDTLSQLHISSSSTATTADAVNPFASSEAEPPASSKSAGGDYSQYIFSDDNNSSAQLPTPSGPQTSYSDGASRHTLRAPNGSGDEGGFGAASDADSLRGTYSRSVEVAGEAEEATADAADPGTPGTDSTAGPGTDLRRGAGEGSNPLPPLPPPVPNVQGSPRSTDLGGSLGPAFVITVGDPQKIGYNPATQHTVYTVRTRTTSPSYRKSDFSVLRRYSHFVWLYEALTQNNPGVIVPGMPEKHAIGRFGSDFVENRRVGLQTALNKIVAHPMLVGDPDLRLFLESDTFDIDIKQRKIEVTAENKGLLASLSSSISGPKFVEFDEFFDQRRQQLEVYETQLRSLVDKLASANKARSGLQASIAELQSAFIALSQCDLSSSLRKLYDQAATVQQKLHDLASSQTDHDERVGSLLSVAESYARMCASAKDVFGARVKAYHTWQAAESHVRKLHAAHEKAKRSGRTHSELMNLSVAEIADDGRLRLVFDNQAERKMLDARHDFDDVSKLTKAEMARFDRDKVDDFKKALEDYADSLAERQREVVRIWQQYYDLLAAAAEASKAKPPVTAGSVPE</sequence>
<organism evidence="4 5">
    <name type="scientific">Rhodotorula mucilaginosa</name>
    <name type="common">Yeast</name>
    <name type="synonym">Rhodotorula rubra</name>
    <dbReference type="NCBI Taxonomy" id="5537"/>
    <lineage>
        <taxon>Eukaryota</taxon>
        <taxon>Fungi</taxon>
        <taxon>Dikarya</taxon>
        <taxon>Basidiomycota</taxon>
        <taxon>Pucciniomycotina</taxon>
        <taxon>Microbotryomycetes</taxon>
        <taxon>Sporidiobolales</taxon>
        <taxon>Sporidiobolaceae</taxon>
        <taxon>Rhodotorula</taxon>
    </lineage>
</organism>
<feature type="compositionally biased region" description="Polar residues" evidence="2">
    <location>
        <begin position="451"/>
        <end position="470"/>
    </location>
</feature>
<dbReference type="SUPFAM" id="SSF64268">
    <property type="entry name" value="PX domain"/>
    <property type="match status" value="1"/>
</dbReference>
<dbReference type="GO" id="GO:0042147">
    <property type="term" value="P:retrograde transport, endosome to Golgi"/>
    <property type="evidence" value="ECO:0007669"/>
    <property type="project" value="TreeGrafter"/>
</dbReference>
<keyword evidence="1" id="KW-0175">Coiled coil</keyword>
<protein>
    <submittedName>
        <fullName evidence="4">Vacuolar protein sorting-associated protein 5</fullName>
    </submittedName>
</protein>
<feature type="compositionally biased region" description="Basic and acidic residues" evidence="2">
    <location>
        <begin position="260"/>
        <end position="280"/>
    </location>
</feature>
<keyword evidence="5" id="KW-1185">Reference proteome</keyword>
<feature type="region of interest" description="Disordered" evidence="2">
    <location>
        <begin position="16"/>
        <end position="44"/>
    </location>
</feature>
<feature type="compositionally biased region" description="Low complexity" evidence="2">
    <location>
        <begin position="344"/>
        <end position="359"/>
    </location>
</feature>
<feature type="domain" description="PX" evidence="3">
    <location>
        <begin position="634"/>
        <end position="751"/>
    </location>
</feature>
<evidence type="ECO:0000256" key="1">
    <source>
        <dbReference type="SAM" id="Coils"/>
    </source>
</evidence>
<feature type="compositionally biased region" description="Low complexity" evidence="2">
    <location>
        <begin position="471"/>
        <end position="499"/>
    </location>
</feature>
<dbReference type="EMBL" id="PUHQ01000002">
    <property type="protein sequence ID" value="KAG0667153.1"/>
    <property type="molecule type" value="Genomic_DNA"/>
</dbReference>
<feature type="compositionally biased region" description="Low complexity" evidence="2">
    <location>
        <begin position="104"/>
        <end position="139"/>
    </location>
</feature>
<dbReference type="GO" id="GO:0005768">
    <property type="term" value="C:endosome"/>
    <property type="evidence" value="ECO:0007669"/>
    <property type="project" value="TreeGrafter"/>
</dbReference>
<feature type="compositionally biased region" description="Low complexity" evidence="2">
    <location>
        <begin position="577"/>
        <end position="588"/>
    </location>
</feature>
<accession>A0A9P6WAE0</accession>
<dbReference type="Gene3D" id="1.20.1270.60">
    <property type="entry name" value="Arfaptin homology (AH) domain/BAR domain"/>
    <property type="match status" value="1"/>
</dbReference>